<accession>A0A0A7I930</accession>
<dbReference type="Proteomes" id="UP000030636">
    <property type="component" value="Chromosome"/>
</dbReference>
<organism evidence="2 3">
    <name type="scientific">Bifidobacterium pseudolongum PV8-2</name>
    <dbReference type="NCBI Taxonomy" id="1447715"/>
    <lineage>
        <taxon>Bacteria</taxon>
        <taxon>Bacillati</taxon>
        <taxon>Actinomycetota</taxon>
        <taxon>Actinomycetes</taxon>
        <taxon>Bifidobacteriales</taxon>
        <taxon>Bifidobacteriaceae</taxon>
        <taxon>Bifidobacterium</taxon>
    </lineage>
</organism>
<name>A0A0A7I930_9BIFI</name>
<feature type="domain" description="DUF4422" evidence="1">
    <location>
        <begin position="8"/>
        <end position="220"/>
    </location>
</feature>
<dbReference type="Pfam" id="PF14393">
    <property type="entry name" value="DUF4422"/>
    <property type="match status" value="1"/>
</dbReference>
<protein>
    <submittedName>
        <fullName evidence="2">Glycosyl transferase</fullName>
    </submittedName>
</protein>
<sequence>MLDQANTRVYIVAHKDFDAPAEPGYVPILAGAAHNHASIAVRDDAGENISAKNPQFCELTAQYWVWRNACVDCANVGFVHYRRYFYTDARKSRIVPAAQFAHDLTKVDVVLPEPWILTKTIRAQFAQFHNIDDLNTVRAILQEKHPEYVQAFDELLDGHALYSYNMFVMDTSRFAAYMEWLFDILDEAERRIDTTGYDTYNQRLFGFLAERLLNVWVRTRKLRVKTYPVYKPDDVWWKEALRAQTKKLLYGRNR</sequence>
<evidence type="ECO:0000313" key="3">
    <source>
        <dbReference type="Proteomes" id="UP000030636"/>
    </source>
</evidence>
<evidence type="ECO:0000259" key="1">
    <source>
        <dbReference type="Pfam" id="PF14393"/>
    </source>
</evidence>
<proteinExistence type="predicted"/>
<reference evidence="2 3" key="1">
    <citation type="journal article" date="2015" name="Genome Announc.">
        <title>Bifidobacterium pseudolongum Strain PV8-2, Isolated from a Stool Sample of an Anemic Kenyan Infant.</title>
        <authorList>
            <person name="Vazquez-Gutierrez P."/>
            <person name="Lacroix C."/>
            <person name="Chassard C."/>
            <person name="Klumpp J."/>
            <person name="Stevens M.J."/>
            <person name="Jans C."/>
        </authorList>
    </citation>
    <scope>NUCLEOTIDE SEQUENCE [LARGE SCALE GENOMIC DNA]</scope>
    <source>
        <strain evidence="2 3">PV8-2</strain>
    </source>
</reference>
<evidence type="ECO:0000313" key="2">
    <source>
        <dbReference type="EMBL" id="AIZ16767.1"/>
    </source>
</evidence>
<dbReference type="AlphaFoldDB" id="A0A0A7I930"/>
<dbReference type="KEGG" id="bpsp:AH67_07475"/>
<dbReference type="EMBL" id="CP007457">
    <property type="protein sequence ID" value="AIZ16767.1"/>
    <property type="molecule type" value="Genomic_DNA"/>
</dbReference>
<gene>
    <name evidence="2" type="ORF">AH67_07475</name>
</gene>
<keyword evidence="2" id="KW-0808">Transferase</keyword>
<dbReference type="HOGENOM" id="CLU_065769_1_0_11"/>
<dbReference type="STRING" id="1447715.AH67_07475"/>
<dbReference type="InterPro" id="IPR025536">
    <property type="entry name" value="DUF4422"/>
</dbReference>
<dbReference type="GO" id="GO:0016740">
    <property type="term" value="F:transferase activity"/>
    <property type="evidence" value="ECO:0007669"/>
    <property type="project" value="UniProtKB-KW"/>
</dbReference>
<dbReference type="OrthoDB" id="3183633at2"/>
<keyword evidence="3" id="KW-1185">Reference proteome</keyword>